<dbReference type="RefSeq" id="WP_274323834.1">
    <property type="nucleotide sequence ID" value="NZ_CP118158.1"/>
</dbReference>
<dbReference type="GeneID" id="78823132"/>
<accession>A0ABD5Y5V5</accession>
<dbReference type="AlphaFoldDB" id="A0ABD5Y5V5"/>
<organism evidence="2 3">
    <name type="scientific">Halosimplex aquaticum</name>
    <dbReference type="NCBI Taxonomy" id="3026162"/>
    <lineage>
        <taxon>Archaea</taxon>
        <taxon>Methanobacteriati</taxon>
        <taxon>Methanobacteriota</taxon>
        <taxon>Stenosarchaea group</taxon>
        <taxon>Halobacteria</taxon>
        <taxon>Halobacteriales</taxon>
        <taxon>Haloarculaceae</taxon>
        <taxon>Halosimplex</taxon>
    </lineage>
</organism>
<dbReference type="EMBL" id="JBHTAS010000001">
    <property type="protein sequence ID" value="MFC7142782.1"/>
    <property type="molecule type" value="Genomic_DNA"/>
</dbReference>
<feature type="region of interest" description="Disordered" evidence="1">
    <location>
        <begin position="28"/>
        <end position="121"/>
    </location>
</feature>
<evidence type="ECO:0000256" key="1">
    <source>
        <dbReference type="SAM" id="MobiDB-lite"/>
    </source>
</evidence>
<gene>
    <name evidence="2" type="ORF">ACFQMA_23470</name>
</gene>
<dbReference type="PROSITE" id="PS51257">
    <property type="entry name" value="PROKAR_LIPOPROTEIN"/>
    <property type="match status" value="1"/>
</dbReference>
<feature type="compositionally biased region" description="Low complexity" evidence="1">
    <location>
        <begin position="78"/>
        <end position="110"/>
    </location>
</feature>
<reference evidence="2 3" key="1">
    <citation type="journal article" date="2019" name="Int. J. Syst. Evol. Microbiol.">
        <title>The Global Catalogue of Microorganisms (GCM) 10K type strain sequencing project: providing services to taxonomists for standard genome sequencing and annotation.</title>
        <authorList>
            <consortium name="The Broad Institute Genomics Platform"/>
            <consortium name="The Broad Institute Genome Sequencing Center for Infectious Disease"/>
            <person name="Wu L."/>
            <person name="Ma J."/>
        </authorList>
    </citation>
    <scope>NUCLEOTIDE SEQUENCE [LARGE SCALE GENOMIC DNA]</scope>
    <source>
        <strain evidence="2 3">XZYJT29</strain>
    </source>
</reference>
<keyword evidence="3" id="KW-1185">Reference proteome</keyword>
<evidence type="ECO:0000313" key="3">
    <source>
        <dbReference type="Proteomes" id="UP001596432"/>
    </source>
</evidence>
<protein>
    <recommendedName>
        <fullName evidence="4">Peptidase MA superfamily protein</fullName>
    </recommendedName>
</protein>
<proteinExistence type="predicted"/>
<feature type="compositionally biased region" description="Low complexity" evidence="1">
    <location>
        <begin position="38"/>
        <end position="68"/>
    </location>
</feature>
<name>A0ABD5Y5V5_9EURY</name>
<evidence type="ECO:0000313" key="2">
    <source>
        <dbReference type="EMBL" id="MFC7142782.1"/>
    </source>
</evidence>
<sequence>MRQTVATVGVVALLLLAGCGSLLGGQDTATPAQTDASTARPTATPDGTAADPTATATGSPTATDSPTPTGSPTPTDSPTPTATPTDSPTPTPTATATPTQAPTATPTATPNGSDAPDVAVRGGNLSVDEDAVYADVQELLGTDVEPPTVYVRDEMPALERYNDRLAADPFYDAFGYGSEFINTSVYHGQATQNRIVVMPRNASERQEKTLLAHEYVHWMQFHSDVVDTSGFGEFVDDSDSQQVAAGLVEGASVYVTDAYVDRYLNTSWNQTQELREQYERGPAGRRLFRARYLYGSRYIHSQVESPRNVSWLYNESTPTPVTTEQLIHGYTPNEEPERNLTIAVNATGNWTDVSNHYDTQGEVVVRTMLRAELNRSAASTAATGWGSDHVARLRHADNESRRGFAWALRWDDAGEADEFASAFDRWRAERPASDETAYRLVRVDSQTVTVFAGDDAFVANATASGTNGNVTVATGN</sequence>
<dbReference type="Proteomes" id="UP001596432">
    <property type="component" value="Unassembled WGS sequence"/>
</dbReference>
<comment type="caution">
    <text evidence="2">The sequence shown here is derived from an EMBL/GenBank/DDBJ whole genome shotgun (WGS) entry which is preliminary data.</text>
</comment>
<feature type="compositionally biased region" description="Polar residues" evidence="1">
    <location>
        <begin position="28"/>
        <end position="37"/>
    </location>
</feature>
<evidence type="ECO:0008006" key="4">
    <source>
        <dbReference type="Google" id="ProtNLM"/>
    </source>
</evidence>